<feature type="non-terminal residue" evidence="2">
    <location>
        <position position="1"/>
    </location>
</feature>
<evidence type="ECO:0000259" key="1">
    <source>
        <dbReference type="Pfam" id="PF02501"/>
    </source>
</evidence>
<gene>
    <name evidence="2" type="ORF">ENJ46_01095</name>
</gene>
<comment type="caution">
    <text evidence="2">The sequence shown here is derived from an EMBL/GenBank/DDBJ whole genome shotgun (WGS) entry which is preliminary data.</text>
</comment>
<evidence type="ECO:0000313" key="3">
    <source>
        <dbReference type="Proteomes" id="UP000886042"/>
    </source>
</evidence>
<evidence type="ECO:0000313" key="2">
    <source>
        <dbReference type="EMBL" id="HFB54493.1"/>
    </source>
</evidence>
<dbReference type="Gene3D" id="3.30.1300.30">
    <property type="entry name" value="GSPII I/J protein-like"/>
    <property type="match status" value="1"/>
</dbReference>
<dbReference type="InterPro" id="IPR003413">
    <property type="entry name" value="T2SS_GspI_C"/>
</dbReference>
<dbReference type="AlphaFoldDB" id="A0A7C3G4M5"/>
<dbReference type="InterPro" id="IPR045584">
    <property type="entry name" value="Pilin-like"/>
</dbReference>
<dbReference type="Pfam" id="PF02501">
    <property type="entry name" value="T2SSI"/>
    <property type="match status" value="1"/>
</dbReference>
<dbReference type="EMBL" id="DRMN01000076">
    <property type="protein sequence ID" value="HFB54493.1"/>
    <property type="molecule type" value="Genomic_DNA"/>
</dbReference>
<dbReference type="GO" id="GO:0015627">
    <property type="term" value="C:type II protein secretion system complex"/>
    <property type="evidence" value="ECO:0007669"/>
    <property type="project" value="InterPro"/>
</dbReference>
<proteinExistence type="predicted"/>
<dbReference type="Proteomes" id="UP000886042">
    <property type="component" value="Unassembled WGS sequence"/>
</dbReference>
<reference evidence="2" key="1">
    <citation type="journal article" date="2020" name="mSystems">
        <title>Genome- and Community-Level Interaction Insights into Carbon Utilization and Element Cycling Functions of Hydrothermarchaeota in Hydrothermal Sediment.</title>
        <authorList>
            <person name="Zhou Z."/>
            <person name="Liu Y."/>
            <person name="Xu W."/>
            <person name="Pan J."/>
            <person name="Luo Z.H."/>
            <person name="Li M."/>
        </authorList>
    </citation>
    <scope>NUCLEOTIDE SEQUENCE [LARGE SCALE GENOMIC DNA]</scope>
    <source>
        <strain evidence="2">HyVt-489</strain>
    </source>
</reference>
<sequence length="95" mass="10774">VQIIEQKHIAGIIADNQLILALATQEERQRETATGNVHMAGHDWQWVRTREATPRPGFFKINLAVNLEGEAQVILTRQAFYRQRGVVDTRTAGRP</sequence>
<organism evidence="2 3">
    <name type="scientific">Hellea balneolensis</name>
    <dbReference type="NCBI Taxonomy" id="287478"/>
    <lineage>
        <taxon>Bacteria</taxon>
        <taxon>Pseudomonadati</taxon>
        <taxon>Pseudomonadota</taxon>
        <taxon>Alphaproteobacteria</taxon>
        <taxon>Maricaulales</taxon>
        <taxon>Robiginitomaculaceae</taxon>
        <taxon>Hellea</taxon>
    </lineage>
</organism>
<accession>A0A7C3G4M5</accession>
<dbReference type="SUPFAM" id="SSF54523">
    <property type="entry name" value="Pili subunits"/>
    <property type="match status" value="1"/>
</dbReference>
<feature type="domain" description="Type II secretion system protein GspI C-terminal" evidence="1">
    <location>
        <begin position="5"/>
        <end position="80"/>
    </location>
</feature>
<protein>
    <recommendedName>
        <fullName evidence="1">Type II secretion system protein GspI C-terminal domain-containing protein</fullName>
    </recommendedName>
</protein>
<dbReference type="GO" id="GO:0015628">
    <property type="term" value="P:protein secretion by the type II secretion system"/>
    <property type="evidence" value="ECO:0007669"/>
    <property type="project" value="InterPro"/>
</dbReference>
<name>A0A7C3G4M5_9PROT</name>